<name>A0ABQ6HPH3_9MICO</name>
<evidence type="ECO:0000256" key="1">
    <source>
        <dbReference type="ARBA" id="ARBA00000064"/>
    </source>
</evidence>
<dbReference type="PROSITE" id="PS50991">
    <property type="entry name" value="PYR_CT"/>
    <property type="match status" value="1"/>
</dbReference>
<dbReference type="SUPFAM" id="SSF89000">
    <property type="entry name" value="post-HMGL domain-like"/>
    <property type="match status" value="1"/>
</dbReference>
<evidence type="ECO:0000256" key="8">
    <source>
        <dbReference type="ARBA" id="ARBA00022723"/>
    </source>
</evidence>
<dbReference type="InterPro" id="IPR013709">
    <property type="entry name" value="2-isopropylmalate_synth_dimer"/>
</dbReference>
<evidence type="ECO:0000256" key="5">
    <source>
        <dbReference type="ARBA" id="ARBA00022430"/>
    </source>
</evidence>
<comment type="pathway">
    <text evidence="2 10">Amino-acid biosynthesis; L-leucine biosynthesis; L-leucine from 3-methyl-2-oxobutanoate: step 1/4.</text>
</comment>
<evidence type="ECO:0000256" key="11">
    <source>
        <dbReference type="SAM" id="MobiDB-lite"/>
    </source>
</evidence>
<evidence type="ECO:0000259" key="12">
    <source>
        <dbReference type="PROSITE" id="PS50991"/>
    </source>
</evidence>
<dbReference type="PROSITE" id="PS00816">
    <property type="entry name" value="AIPM_HOMOCIT_SYNTH_2"/>
    <property type="match status" value="1"/>
</dbReference>
<dbReference type="Pfam" id="PF08502">
    <property type="entry name" value="LeuA_dimer"/>
    <property type="match status" value="1"/>
</dbReference>
<comment type="similarity">
    <text evidence="3 10">Belongs to the alpha-IPM synthase/homocitrate synthase family. LeuA type 2 subfamily.</text>
</comment>
<dbReference type="Pfam" id="PF00682">
    <property type="entry name" value="HMGL-like"/>
    <property type="match status" value="1"/>
</dbReference>
<keyword evidence="7 10" id="KW-0808">Transferase</keyword>
<dbReference type="InterPro" id="IPR039371">
    <property type="entry name" value="LeuA_N_DRE-TIM"/>
</dbReference>
<feature type="region of interest" description="Regulatory domain" evidence="10">
    <location>
        <begin position="456"/>
        <end position="615"/>
    </location>
</feature>
<organism evidence="13 14">
    <name type="scientific">Arsenicicoccus piscis</name>
    <dbReference type="NCBI Taxonomy" id="673954"/>
    <lineage>
        <taxon>Bacteria</taxon>
        <taxon>Bacillati</taxon>
        <taxon>Actinomycetota</taxon>
        <taxon>Actinomycetes</taxon>
        <taxon>Micrococcales</taxon>
        <taxon>Intrasporangiaceae</taxon>
        <taxon>Arsenicicoccus</taxon>
    </lineage>
</organism>
<dbReference type="RefSeq" id="WP_431308213.1">
    <property type="nucleotide sequence ID" value="NZ_BSUJ01000001.1"/>
</dbReference>
<proteinExistence type="inferred from homology"/>
<dbReference type="CDD" id="cd07942">
    <property type="entry name" value="DRE_TIM_LeuA"/>
    <property type="match status" value="1"/>
</dbReference>
<evidence type="ECO:0000256" key="4">
    <source>
        <dbReference type="ARBA" id="ARBA00012973"/>
    </source>
</evidence>
<dbReference type="InterPro" id="IPR002034">
    <property type="entry name" value="AIPM/Hcit_synth_CS"/>
</dbReference>
<evidence type="ECO:0000256" key="10">
    <source>
        <dbReference type="HAMAP-Rule" id="MF_00572"/>
    </source>
</evidence>
<dbReference type="Gene3D" id="3.30.160.270">
    <property type="match status" value="1"/>
</dbReference>
<dbReference type="PANTHER" id="PTHR46911:SF1">
    <property type="entry name" value="2-ISOPROPYLMALATE SYNTHASE"/>
    <property type="match status" value="1"/>
</dbReference>
<dbReference type="SUPFAM" id="SSF51569">
    <property type="entry name" value="Aldolase"/>
    <property type="match status" value="1"/>
</dbReference>
<accession>A0ABQ6HPH3</accession>
<dbReference type="InterPro" id="IPR036230">
    <property type="entry name" value="LeuA_allosteric_dom_sf"/>
</dbReference>
<keyword evidence="8 10" id="KW-0479">Metal-binding</keyword>
<dbReference type="Gene3D" id="3.20.20.70">
    <property type="entry name" value="Aldolase class I"/>
    <property type="match status" value="1"/>
</dbReference>
<evidence type="ECO:0000256" key="3">
    <source>
        <dbReference type="ARBA" id="ARBA00009767"/>
    </source>
</evidence>
<dbReference type="PROSITE" id="PS00815">
    <property type="entry name" value="AIPM_HOMOCIT_SYNTH_1"/>
    <property type="match status" value="1"/>
</dbReference>
<keyword evidence="10" id="KW-0963">Cytoplasm</keyword>
<comment type="function">
    <text evidence="10">Catalyzes the condensation of the acetyl group of acetyl-CoA with 3-methyl-2-oxobutanoate (2-ketoisovalerate) to form 3-carboxy-3-hydroxy-4-methylpentanoate (2-isopropylmalate).</text>
</comment>
<dbReference type="Pfam" id="PF22615">
    <property type="entry name" value="IPMS_D2"/>
    <property type="match status" value="1"/>
</dbReference>
<dbReference type="InterPro" id="IPR054692">
    <property type="entry name" value="LeuA-like_post-cat"/>
</dbReference>
<comment type="subunit">
    <text evidence="10">Homodimer.</text>
</comment>
<dbReference type="PANTHER" id="PTHR46911">
    <property type="match status" value="1"/>
</dbReference>
<dbReference type="Proteomes" id="UP001157109">
    <property type="component" value="Unassembled WGS sequence"/>
</dbReference>
<feature type="binding site" evidence="10">
    <location>
        <position position="49"/>
    </location>
    <ligand>
        <name>Mg(2+)</name>
        <dbReference type="ChEBI" id="CHEBI:18420"/>
    </ligand>
</feature>
<dbReference type="SMART" id="SM00917">
    <property type="entry name" value="LeuA_dimer"/>
    <property type="match status" value="1"/>
</dbReference>
<keyword evidence="10" id="KW-0460">Magnesium</keyword>
<evidence type="ECO:0000256" key="2">
    <source>
        <dbReference type="ARBA" id="ARBA00004689"/>
    </source>
</evidence>
<dbReference type="HAMAP" id="MF_00572">
    <property type="entry name" value="LeuA_type2"/>
    <property type="match status" value="1"/>
</dbReference>
<dbReference type="EC" id="2.3.3.13" evidence="4 10"/>
<feature type="compositionally biased region" description="Basic and acidic residues" evidence="11">
    <location>
        <begin position="577"/>
        <end position="592"/>
    </location>
</feature>
<comment type="caution">
    <text evidence="13">The sequence shown here is derived from an EMBL/GenBank/DDBJ whole genome shotgun (WGS) entry which is preliminary data.</text>
</comment>
<dbReference type="NCBIfam" id="TIGR00970">
    <property type="entry name" value="leuA_yeast"/>
    <property type="match status" value="1"/>
</dbReference>
<dbReference type="SUPFAM" id="SSF110921">
    <property type="entry name" value="2-isopropylmalate synthase LeuA, allosteric (dimerisation) domain"/>
    <property type="match status" value="1"/>
</dbReference>
<feature type="binding site" evidence="10">
    <location>
        <position position="253"/>
    </location>
    <ligand>
        <name>Mg(2+)</name>
        <dbReference type="ChEBI" id="CHEBI:18420"/>
    </ligand>
</feature>
<dbReference type="InterPro" id="IPR013785">
    <property type="entry name" value="Aldolase_TIM"/>
</dbReference>
<reference evidence="14" key="1">
    <citation type="journal article" date="2019" name="Int. J. Syst. Evol. Microbiol.">
        <title>The Global Catalogue of Microorganisms (GCM) 10K type strain sequencing project: providing services to taxonomists for standard genome sequencing and annotation.</title>
        <authorList>
            <consortium name="The Broad Institute Genomics Platform"/>
            <consortium name="The Broad Institute Genome Sequencing Center for Infectious Disease"/>
            <person name="Wu L."/>
            <person name="Ma J."/>
        </authorList>
    </citation>
    <scope>NUCLEOTIDE SEQUENCE [LARGE SCALE GENOMIC DNA]</scope>
    <source>
        <strain evidence="14">NBRC 105830</strain>
    </source>
</reference>
<evidence type="ECO:0000256" key="9">
    <source>
        <dbReference type="ARBA" id="ARBA00023304"/>
    </source>
</evidence>
<comment type="catalytic activity">
    <reaction evidence="1 10">
        <text>3-methyl-2-oxobutanoate + acetyl-CoA + H2O = (2S)-2-isopropylmalate + CoA + H(+)</text>
        <dbReference type="Rhea" id="RHEA:21524"/>
        <dbReference type="ChEBI" id="CHEBI:1178"/>
        <dbReference type="ChEBI" id="CHEBI:11851"/>
        <dbReference type="ChEBI" id="CHEBI:15377"/>
        <dbReference type="ChEBI" id="CHEBI:15378"/>
        <dbReference type="ChEBI" id="CHEBI:57287"/>
        <dbReference type="ChEBI" id="CHEBI:57288"/>
        <dbReference type="EC" id="2.3.3.13"/>
    </reaction>
</comment>
<protein>
    <recommendedName>
        <fullName evidence="4 10">2-isopropylmalate synthase</fullName>
        <ecNumber evidence="4 10">2.3.3.13</ecNumber>
    </recommendedName>
    <alternativeName>
        <fullName evidence="10">Alpha-IPM synthase</fullName>
    </alternativeName>
    <alternativeName>
        <fullName evidence="10">Alpha-isopropylmalate synthase</fullName>
    </alternativeName>
</protein>
<evidence type="ECO:0000256" key="6">
    <source>
        <dbReference type="ARBA" id="ARBA00022605"/>
    </source>
</evidence>
<dbReference type="EMBL" id="BSUJ01000001">
    <property type="protein sequence ID" value="GMA20062.1"/>
    <property type="molecule type" value="Genomic_DNA"/>
</dbReference>
<dbReference type="InterPro" id="IPR000891">
    <property type="entry name" value="PYR_CT"/>
</dbReference>
<feature type="region of interest" description="Disordered" evidence="11">
    <location>
        <begin position="551"/>
        <end position="615"/>
    </location>
</feature>
<keyword evidence="9 10" id="KW-0100">Branched-chain amino acid biosynthesis</keyword>
<gene>
    <name evidence="10 13" type="primary">leuA</name>
    <name evidence="13" type="ORF">GCM10025862_20830</name>
</gene>
<comment type="subcellular location">
    <subcellularLocation>
        <location evidence="10">Cytoplasm</location>
    </subcellularLocation>
</comment>
<evidence type="ECO:0000256" key="7">
    <source>
        <dbReference type="ARBA" id="ARBA00022679"/>
    </source>
</evidence>
<keyword evidence="14" id="KW-1185">Reference proteome</keyword>
<keyword evidence="5 10" id="KW-0432">Leucine biosynthesis</keyword>
<dbReference type="InterPro" id="IPR005668">
    <property type="entry name" value="IPM_Synthase"/>
</dbReference>
<comment type="cofactor">
    <cofactor evidence="10">
        <name>Mg(2+)</name>
        <dbReference type="ChEBI" id="CHEBI:18420"/>
    </cofactor>
</comment>
<feature type="binding site" evidence="10">
    <location>
        <position position="289"/>
    </location>
    <ligand>
        <name>Mg(2+)</name>
        <dbReference type="ChEBI" id="CHEBI:18420"/>
    </ligand>
</feature>
<sequence>MIAPQQPSGMPASKYVAFQDQITIDLPDRTWPSKVITKAPRWCAVDLRDGNQALIDPMSPERKMRMFNLLVAMGYKEIEVGFPSASQTDFDFVRQLIEGGHIPDDVTIQVLTQARDHLIERTYDAIRGARSAIVHFYNSTSILQRRVVFGLDHDGITDIAVQAARLCKKLEETVPETTVYYEYSPESYTGTEVEFAVRVCNEVIEVIDPTPDHKMIINLPATVEMITPNVYADSIEWMHRNLDRRDSIVLSLHPHNDRGTGVAAAELGYLAGADRIEGCLFGNGERTGNVCLVTLGMNLYTQGVDPQIDFSNIAEIRATVEHCNQLPVHERHPYGGDLVFTAFSGSHQDAIKKGFEWMDRDAKEAGTTVDEITWGVPYLPVDPHDVGRSYEAVVRVNSQSGKGGVAYIIKSEHQLDLPRRLQVEFSGVIQRLTDSEGGEVSPSRLWQVFTDEYLPSDDHWARLQLTKFATTESVDGQEAWQFELADRGEPVSLTGVGNGPIAAFVDALHALDIDVRVLDYAEHALSAGGDARAASYVECAVGERILWGSASTATSSVPPSRPSCRRSTARTATPPSRPDRPSHAPVHDDLVDRPTGPWPPHPGGPRARSLMHSEI</sequence>
<dbReference type="NCBIfam" id="NF002991">
    <property type="entry name" value="PRK03739.1"/>
    <property type="match status" value="1"/>
</dbReference>
<feature type="binding site" evidence="10">
    <location>
        <position position="255"/>
    </location>
    <ligand>
        <name>Mg(2+)</name>
        <dbReference type="ChEBI" id="CHEBI:18420"/>
    </ligand>
</feature>
<feature type="domain" description="Pyruvate carboxyltransferase" evidence="12">
    <location>
        <begin position="40"/>
        <end position="314"/>
    </location>
</feature>
<evidence type="ECO:0000313" key="14">
    <source>
        <dbReference type="Proteomes" id="UP001157109"/>
    </source>
</evidence>
<keyword evidence="6 10" id="KW-0028">Amino-acid biosynthesis</keyword>
<evidence type="ECO:0000313" key="13">
    <source>
        <dbReference type="EMBL" id="GMA20062.1"/>
    </source>
</evidence>